<evidence type="ECO:0000313" key="3">
    <source>
        <dbReference type="EMBL" id="QIS09809.1"/>
    </source>
</evidence>
<feature type="region of interest" description="Disordered" evidence="1">
    <location>
        <begin position="31"/>
        <end position="51"/>
    </location>
</feature>
<dbReference type="Proteomes" id="UP000503540">
    <property type="component" value="Chromosome"/>
</dbReference>
<dbReference type="Gene3D" id="3.40.50.150">
    <property type="entry name" value="Vaccinia Virus protein VP39"/>
    <property type="match status" value="1"/>
</dbReference>
<keyword evidence="3" id="KW-0489">Methyltransferase</keyword>
<name>A0A6G9Y9A6_9NOCA</name>
<dbReference type="CDD" id="cd02440">
    <property type="entry name" value="AdoMet_MTases"/>
    <property type="match status" value="1"/>
</dbReference>
<dbReference type="PANTHER" id="PTHR42912">
    <property type="entry name" value="METHYLTRANSFERASE"/>
    <property type="match status" value="1"/>
</dbReference>
<dbReference type="PANTHER" id="PTHR42912:SF95">
    <property type="entry name" value="METHYLTRANSFERASE TYPE 11 DOMAIN-CONTAINING PROTEIN"/>
    <property type="match status" value="1"/>
</dbReference>
<dbReference type="AlphaFoldDB" id="A0A6G9Y9A6"/>
<dbReference type="GO" id="GO:0032259">
    <property type="term" value="P:methylation"/>
    <property type="evidence" value="ECO:0007669"/>
    <property type="project" value="UniProtKB-KW"/>
</dbReference>
<protein>
    <submittedName>
        <fullName evidence="3">Methyltransferase domain-containing protein</fullName>
    </submittedName>
</protein>
<organism evidence="3 4">
    <name type="scientific">Nocardia arthritidis</name>
    <dbReference type="NCBI Taxonomy" id="228602"/>
    <lineage>
        <taxon>Bacteria</taxon>
        <taxon>Bacillati</taxon>
        <taxon>Actinomycetota</taxon>
        <taxon>Actinomycetes</taxon>
        <taxon>Mycobacteriales</taxon>
        <taxon>Nocardiaceae</taxon>
        <taxon>Nocardia</taxon>
    </lineage>
</organism>
<dbReference type="InterPro" id="IPR029063">
    <property type="entry name" value="SAM-dependent_MTases_sf"/>
</dbReference>
<proteinExistence type="predicted"/>
<accession>A0A6G9Y9A6</accession>
<dbReference type="GO" id="GO:0008168">
    <property type="term" value="F:methyltransferase activity"/>
    <property type="evidence" value="ECO:0007669"/>
    <property type="project" value="UniProtKB-KW"/>
</dbReference>
<gene>
    <name evidence="3" type="ORF">F5544_09545</name>
</gene>
<dbReference type="EMBL" id="CP046172">
    <property type="protein sequence ID" value="QIS09809.1"/>
    <property type="molecule type" value="Genomic_DNA"/>
</dbReference>
<keyword evidence="4" id="KW-1185">Reference proteome</keyword>
<dbReference type="SUPFAM" id="SSF53335">
    <property type="entry name" value="S-adenosyl-L-methionine-dependent methyltransferases"/>
    <property type="match status" value="1"/>
</dbReference>
<dbReference type="InterPro" id="IPR050508">
    <property type="entry name" value="Methyltransf_Superfamily"/>
</dbReference>
<evidence type="ECO:0000313" key="4">
    <source>
        <dbReference type="Proteomes" id="UP000503540"/>
    </source>
</evidence>
<sequence length="408" mass="43553">MVGPGQEHQLARVIERDTVDAEHDRAAHDRAPVVGVGGPAGGAAVAPVPGGGRMGRVDDALGAADRADTCFTAVAVSLGRYEHRASPPLCRAIFRDRRSGPERARSGPPEPFQLSSGRSCAPPTSRDSARGGQVGLPIDRHPSHLLLEPALGHWTRCADGTERRNTRTKTRRNARRKGVSAALTRVAGAGRATLTAVWLRTLFTRRITAQLAHPSGVAGLLIGRVLNRANSGPIIGTLAALDAAPGATVADVGFGGGLGLRVLLDQVGPTGVVYGIDPARVAVTNARYRFRREIAQGRLRLEQAPMSRIPLSDNSLDGVTTVNTVYYIPDAELTESLRDLARVLRPGGRLVVGLGDTDHLNTQPWRDGMLLRPLEEITAMITAAGFTITDHRRVGHSHRAFHVYIATR</sequence>
<keyword evidence="3" id="KW-0808">Transferase</keyword>
<feature type="region of interest" description="Disordered" evidence="1">
    <location>
        <begin position="98"/>
        <end position="136"/>
    </location>
</feature>
<evidence type="ECO:0000256" key="1">
    <source>
        <dbReference type="SAM" id="MobiDB-lite"/>
    </source>
</evidence>
<dbReference type="InterPro" id="IPR041698">
    <property type="entry name" value="Methyltransf_25"/>
</dbReference>
<feature type="domain" description="Methyltransferase" evidence="2">
    <location>
        <begin position="249"/>
        <end position="348"/>
    </location>
</feature>
<evidence type="ECO:0000259" key="2">
    <source>
        <dbReference type="Pfam" id="PF13649"/>
    </source>
</evidence>
<dbReference type="Pfam" id="PF13649">
    <property type="entry name" value="Methyltransf_25"/>
    <property type="match status" value="1"/>
</dbReference>
<dbReference type="KEGG" id="nah:F5544_09545"/>
<reference evidence="3 4" key="1">
    <citation type="journal article" date="2019" name="ACS Chem. Biol.">
        <title>Identification and Mobilization of a Cryptic Antibiotic Biosynthesis Gene Locus from a Human-Pathogenic Nocardia Isolate.</title>
        <authorList>
            <person name="Herisse M."/>
            <person name="Ishida K."/>
            <person name="Porter J.L."/>
            <person name="Howden B."/>
            <person name="Hertweck C."/>
            <person name="Stinear T.P."/>
            <person name="Pidot S.J."/>
        </authorList>
    </citation>
    <scope>NUCLEOTIDE SEQUENCE [LARGE SCALE GENOMIC DNA]</scope>
    <source>
        <strain evidence="3 4">AUSMDU00012717</strain>
    </source>
</reference>